<dbReference type="CDD" id="cd00799">
    <property type="entry name" value="INT_Cre_C"/>
    <property type="match status" value="1"/>
</dbReference>
<dbReference type="Pfam" id="PF02899">
    <property type="entry name" value="Phage_int_SAM_1"/>
    <property type="match status" value="1"/>
</dbReference>
<dbReference type="PANTHER" id="PTHR34605:SF3">
    <property type="entry name" value="P CELL-TYPE AGGLUTINATION PROTEIN MAP4-LIKE-RELATED"/>
    <property type="match status" value="1"/>
</dbReference>
<feature type="domain" description="Core-binding (CB)" evidence="6">
    <location>
        <begin position="12"/>
        <end position="92"/>
    </location>
</feature>
<dbReference type="InterPro" id="IPR004107">
    <property type="entry name" value="Integrase_SAM-like_N"/>
</dbReference>
<dbReference type="STRING" id="1830138.SAMN05443507_12934"/>
<evidence type="ECO:0000256" key="2">
    <source>
        <dbReference type="ARBA" id="ARBA00023125"/>
    </source>
</evidence>
<dbReference type="SUPFAM" id="SSF47823">
    <property type="entry name" value="lambda integrase-like, N-terminal domain"/>
    <property type="match status" value="1"/>
</dbReference>
<dbReference type="GO" id="GO:0006310">
    <property type="term" value="P:DNA recombination"/>
    <property type="evidence" value="ECO:0007669"/>
    <property type="project" value="UniProtKB-KW"/>
</dbReference>
<dbReference type="InterPro" id="IPR010998">
    <property type="entry name" value="Integrase_recombinase_N"/>
</dbReference>
<dbReference type="GO" id="GO:0015074">
    <property type="term" value="P:DNA integration"/>
    <property type="evidence" value="ECO:0007669"/>
    <property type="project" value="UniProtKB-KW"/>
</dbReference>
<dbReference type="PANTHER" id="PTHR34605">
    <property type="entry name" value="PHAGE_INTEGRASE DOMAIN-CONTAINING PROTEIN"/>
    <property type="match status" value="1"/>
</dbReference>
<dbReference type="GO" id="GO:0003677">
    <property type="term" value="F:DNA binding"/>
    <property type="evidence" value="ECO:0007669"/>
    <property type="project" value="UniProtKB-UniRule"/>
</dbReference>
<dbReference type="Pfam" id="PF00589">
    <property type="entry name" value="Phage_integrase"/>
    <property type="match status" value="1"/>
</dbReference>
<evidence type="ECO:0000313" key="7">
    <source>
        <dbReference type="EMBL" id="SHK96906.1"/>
    </source>
</evidence>
<dbReference type="InterPro" id="IPR044068">
    <property type="entry name" value="CB"/>
</dbReference>
<dbReference type="PROSITE" id="PS51900">
    <property type="entry name" value="CB"/>
    <property type="match status" value="1"/>
</dbReference>
<keyword evidence="1" id="KW-0229">DNA integration</keyword>
<dbReference type="InterPro" id="IPR013762">
    <property type="entry name" value="Integrase-like_cat_sf"/>
</dbReference>
<evidence type="ECO:0000256" key="3">
    <source>
        <dbReference type="ARBA" id="ARBA00023172"/>
    </source>
</evidence>
<dbReference type="Proteomes" id="UP000184016">
    <property type="component" value="Unassembled WGS sequence"/>
</dbReference>
<evidence type="ECO:0000256" key="4">
    <source>
        <dbReference type="PROSITE-ProRule" id="PRU01248"/>
    </source>
</evidence>
<dbReference type="InterPro" id="IPR011010">
    <property type="entry name" value="DNA_brk_join_enz"/>
</dbReference>
<dbReference type="OrthoDB" id="9815875at2"/>
<evidence type="ECO:0000313" key="8">
    <source>
        <dbReference type="Proteomes" id="UP000184016"/>
    </source>
</evidence>
<dbReference type="PROSITE" id="PS51898">
    <property type="entry name" value="TYR_RECOMBINASE"/>
    <property type="match status" value="1"/>
</dbReference>
<reference evidence="8" key="1">
    <citation type="submission" date="2016-11" db="EMBL/GenBank/DDBJ databases">
        <authorList>
            <person name="Varghese N."/>
            <person name="Submissions S."/>
        </authorList>
    </citation>
    <scope>NUCLEOTIDE SEQUENCE [LARGE SCALE GENOMIC DNA]</scope>
    <source>
        <strain evidence="8">USBA-503</strain>
    </source>
</reference>
<evidence type="ECO:0000259" key="5">
    <source>
        <dbReference type="PROSITE" id="PS51898"/>
    </source>
</evidence>
<dbReference type="AlphaFoldDB" id="A0A1M6WTB1"/>
<gene>
    <name evidence="7" type="ORF">SAMN05443507_12934</name>
</gene>
<accession>A0A1M6WTB1</accession>
<dbReference type="InterPro" id="IPR052925">
    <property type="entry name" value="Phage_Integrase-like_Recomb"/>
</dbReference>
<keyword evidence="3" id="KW-0233">DNA recombination</keyword>
<dbReference type="EMBL" id="FRAF01000029">
    <property type="protein sequence ID" value="SHK96906.1"/>
    <property type="molecule type" value="Genomic_DNA"/>
</dbReference>
<evidence type="ECO:0000256" key="1">
    <source>
        <dbReference type="ARBA" id="ARBA00022908"/>
    </source>
</evidence>
<dbReference type="InterPro" id="IPR002104">
    <property type="entry name" value="Integrase_catalytic"/>
</dbReference>
<dbReference type="SUPFAM" id="SSF56349">
    <property type="entry name" value="DNA breaking-rejoining enzymes"/>
    <property type="match status" value="1"/>
</dbReference>
<dbReference type="Gene3D" id="1.10.150.130">
    <property type="match status" value="1"/>
</dbReference>
<dbReference type="RefSeq" id="WP_072875147.1">
    <property type="nucleotide sequence ID" value="NZ_FRAF01000029.1"/>
</dbReference>
<dbReference type="Gene3D" id="1.10.443.10">
    <property type="entry name" value="Intergrase catalytic core"/>
    <property type="match status" value="1"/>
</dbReference>
<sequence>MLDKSIFKVDRALFENRVERYLERSHAENSRRAYRSDWQDFVQWCQAHQRQSLPATPETVAAYISALAEAGAKTSTIVRRLSSLSLAHQAKQWETPTRSLLVRTVWRGIRREHGIAAEPKQPILTDELRKMIDAIDTTTLRGIRDKALLLIGFAGAFRRSELVALRWEDVEFREDGVVMTIPQSKTDQEGEGQRIAIVHGQQASTCPVTALQTWLDEAFIVDGPIFRKVNKSDNVEPRALTAQSVALIIKRYAQKVGLDPDQFAGHSLRAGFATQAAVNGVLERDIMRQTRHKSLVTLRRYIREGSLFRDNPSGRVGL</sequence>
<feature type="domain" description="Tyr recombinase" evidence="5">
    <location>
        <begin position="118"/>
        <end position="317"/>
    </location>
</feature>
<proteinExistence type="predicted"/>
<protein>
    <submittedName>
        <fullName evidence="7">Site-specific recombinase XerD</fullName>
    </submittedName>
</protein>
<organism evidence="7 8">
    <name type="scientific">Alicyclobacillus tolerans</name>
    <dbReference type="NCBI Taxonomy" id="90970"/>
    <lineage>
        <taxon>Bacteria</taxon>
        <taxon>Bacillati</taxon>
        <taxon>Bacillota</taxon>
        <taxon>Bacilli</taxon>
        <taxon>Bacillales</taxon>
        <taxon>Alicyclobacillaceae</taxon>
        <taxon>Alicyclobacillus</taxon>
    </lineage>
</organism>
<evidence type="ECO:0000259" key="6">
    <source>
        <dbReference type="PROSITE" id="PS51900"/>
    </source>
</evidence>
<keyword evidence="2 4" id="KW-0238">DNA-binding</keyword>
<keyword evidence="8" id="KW-1185">Reference proteome</keyword>
<name>A0A1M6WTB1_9BACL</name>